<dbReference type="EMBL" id="JAACJK010000176">
    <property type="protein sequence ID" value="KAF5318959.1"/>
    <property type="molecule type" value="Genomic_DNA"/>
</dbReference>
<name>A0A8H5F099_9AGAR</name>
<evidence type="ECO:0000313" key="1">
    <source>
        <dbReference type="EMBL" id="KAF5318959.1"/>
    </source>
</evidence>
<evidence type="ECO:0000313" key="2">
    <source>
        <dbReference type="Proteomes" id="UP000541558"/>
    </source>
</evidence>
<proteinExistence type="predicted"/>
<keyword evidence="2" id="KW-1185">Reference proteome</keyword>
<sequence length="131" mass="14690">MALMLQDRDRRHIRRFLRAPHVGTFAACGCGVWGRIRIPSGKSVVARSYAELARFVSSLRLTKRESVFSISIYSLVRLHSAGVCITRCWLPKALDGFVRLRSVVLSDLTCAARDGLFDASPDAFFPMLSTW</sequence>
<reference evidence="1 2" key="1">
    <citation type="journal article" date="2020" name="ISME J.">
        <title>Uncovering the hidden diversity of litter-decomposition mechanisms in mushroom-forming fungi.</title>
        <authorList>
            <person name="Floudas D."/>
            <person name="Bentzer J."/>
            <person name="Ahren D."/>
            <person name="Johansson T."/>
            <person name="Persson P."/>
            <person name="Tunlid A."/>
        </authorList>
    </citation>
    <scope>NUCLEOTIDE SEQUENCE [LARGE SCALE GENOMIC DNA]</scope>
    <source>
        <strain evidence="1 2">CBS 175.51</strain>
    </source>
</reference>
<comment type="caution">
    <text evidence="1">The sequence shown here is derived from an EMBL/GenBank/DDBJ whole genome shotgun (WGS) entry which is preliminary data.</text>
</comment>
<protein>
    <submittedName>
        <fullName evidence="1">Uncharacterized protein</fullName>
    </submittedName>
</protein>
<dbReference type="Proteomes" id="UP000541558">
    <property type="component" value="Unassembled WGS sequence"/>
</dbReference>
<gene>
    <name evidence="1" type="ORF">D9611_013702</name>
</gene>
<dbReference type="AlphaFoldDB" id="A0A8H5F099"/>
<accession>A0A8H5F099</accession>
<organism evidence="1 2">
    <name type="scientific">Ephemerocybe angulata</name>
    <dbReference type="NCBI Taxonomy" id="980116"/>
    <lineage>
        <taxon>Eukaryota</taxon>
        <taxon>Fungi</taxon>
        <taxon>Dikarya</taxon>
        <taxon>Basidiomycota</taxon>
        <taxon>Agaricomycotina</taxon>
        <taxon>Agaricomycetes</taxon>
        <taxon>Agaricomycetidae</taxon>
        <taxon>Agaricales</taxon>
        <taxon>Agaricineae</taxon>
        <taxon>Psathyrellaceae</taxon>
        <taxon>Ephemerocybe</taxon>
    </lineage>
</organism>